<sequence>MLGATARTPSERRARRFVKPWCGRSCYAALAGRRLGPADAFRPRTDRPRQAAPFSIRADRTQTTCGDLCASSRGAPSAPDRTVRQPNPGSAAPARPHTLPHRRRAARGGRLQPPRDASQPGIERALAQQSEHRVAIRRRHAQPAPKFRKHAQNRPDLERTPGLQVLQHRRPERAQLARHRDPLGAAHPRRQAEPRADRVGLLHHPQRERVRMRIVEQAVRRRSRQRAERIHVHVAPELRPDVGADVGRTLDVEAARRERVGNALARLAQRGARRADDQPVAAAAHDDARFARRRRQVHHAADRARGRQRGSRHAARIDRVERRAVERAAEAVEKPPRQPVHRDDDDRARPDERRDARSKRRQRVRLQRDDDIILFAERVRVVARAQRDRRFAARLADDSQPAPAQRIERRAARKRAHVPARAREPRRKQPADRADPDDRRAHRCSIHMRFSSFDEAASIEPNSCMHNHPAARTARQPSMSRAAPAPSAARSSSPSTPPIWLLSCIPSLRYAQRK</sequence>
<feature type="region of interest" description="Disordered" evidence="1">
    <location>
        <begin position="269"/>
        <end position="364"/>
    </location>
</feature>
<feature type="compositionally biased region" description="Basic residues" evidence="1">
    <location>
        <begin position="135"/>
        <end position="152"/>
    </location>
</feature>
<protein>
    <submittedName>
        <fullName evidence="2">SRM102</fullName>
    </submittedName>
</protein>
<dbReference type="EMBL" id="CP000124">
    <property type="protein sequence ID" value="ABA50737.1"/>
    <property type="molecule type" value="Genomic_DNA"/>
</dbReference>
<feature type="compositionally biased region" description="Basic and acidic residues" evidence="1">
    <location>
        <begin position="421"/>
        <end position="440"/>
    </location>
</feature>
<feature type="region of interest" description="Disordered" evidence="1">
    <location>
        <begin position="394"/>
        <end position="440"/>
    </location>
</feature>
<feature type="compositionally biased region" description="Basic residues" evidence="1">
    <location>
        <begin position="98"/>
        <end position="107"/>
    </location>
</feature>
<dbReference type="HOGENOM" id="CLU_529634_0_0_4"/>
<gene>
    <name evidence="2" type="primary">srm102</name>
    <name evidence="2" type="ordered locus">BURPS1710b_2486</name>
</gene>
<reference evidence="2 3" key="1">
    <citation type="submission" date="2005-09" db="EMBL/GenBank/DDBJ databases">
        <authorList>
            <person name="Woods D.E."/>
            <person name="Nierman W.C."/>
        </authorList>
    </citation>
    <scope>NUCLEOTIDE SEQUENCE [LARGE SCALE GENOMIC DNA]</scope>
    <source>
        <strain evidence="2 3">1710b</strain>
    </source>
</reference>
<feature type="region of interest" description="Disordered" evidence="1">
    <location>
        <begin position="465"/>
        <end position="500"/>
    </location>
</feature>
<feature type="compositionally biased region" description="Low complexity" evidence="1">
    <location>
        <begin position="474"/>
        <end position="494"/>
    </location>
</feature>
<feature type="compositionally biased region" description="Basic and acidic residues" evidence="1">
    <location>
        <begin position="315"/>
        <end position="355"/>
    </location>
</feature>
<dbReference type="AlphaFoldDB" id="Q3JRC4"/>
<organism evidence="2 3">
    <name type="scientific">Burkholderia pseudomallei (strain 1710b)</name>
    <dbReference type="NCBI Taxonomy" id="320372"/>
    <lineage>
        <taxon>Bacteria</taxon>
        <taxon>Pseudomonadati</taxon>
        <taxon>Pseudomonadota</taxon>
        <taxon>Betaproteobacteria</taxon>
        <taxon>Burkholderiales</taxon>
        <taxon>Burkholderiaceae</taxon>
        <taxon>Burkholderia</taxon>
        <taxon>pseudomallei group</taxon>
    </lineage>
</organism>
<dbReference type="EnsemblBacteria" id="ABA50737">
    <property type="protein sequence ID" value="ABA50737"/>
    <property type="gene ID" value="BURPS1710b_2486"/>
</dbReference>
<dbReference type="KEGG" id="bpm:BURPS1710b_2486"/>
<feature type="region of interest" description="Disordered" evidence="1">
    <location>
        <begin position="36"/>
        <end position="193"/>
    </location>
</feature>
<feature type="compositionally biased region" description="Basic and acidic residues" evidence="1">
    <location>
        <begin position="172"/>
        <end position="182"/>
    </location>
</feature>
<evidence type="ECO:0000256" key="1">
    <source>
        <dbReference type="SAM" id="MobiDB-lite"/>
    </source>
</evidence>
<proteinExistence type="predicted"/>
<evidence type="ECO:0000313" key="2">
    <source>
        <dbReference type="EMBL" id="ABA50737.1"/>
    </source>
</evidence>
<accession>Q3JRC4</accession>
<name>Q3JRC4_BURP1</name>
<feature type="compositionally biased region" description="Basic residues" evidence="1">
    <location>
        <begin position="411"/>
        <end position="420"/>
    </location>
</feature>
<dbReference type="Proteomes" id="UP000002700">
    <property type="component" value="Chromosome I"/>
</dbReference>
<evidence type="ECO:0000313" key="3">
    <source>
        <dbReference type="Proteomes" id="UP000002700"/>
    </source>
</evidence>